<dbReference type="Pfam" id="PF00431">
    <property type="entry name" value="CUB"/>
    <property type="match status" value="5"/>
</dbReference>
<evidence type="ECO:0000256" key="6">
    <source>
        <dbReference type="SAM" id="Phobius"/>
    </source>
</evidence>
<feature type="domain" description="CUB" evidence="7">
    <location>
        <begin position="489"/>
        <end position="604"/>
    </location>
</feature>
<evidence type="ECO:0000256" key="1">
    <source>
        <dbReference type="ARBA" id="ARBA00022729"/>
    </source>
</evidence>
<dbReference type="SMART" id="SM00042">
    <property type="entry name" value="CUB"/>
    <property type="match status" value="5"/>
</dbReference>
<dbReference type="InterPro" id="IPR002172">
    <property type="entry name" value="LDrepeatLR_classA_rpt"/>
</dbReference>
<dbReference type="AlphaFoldDB" id="A0A7I8V506"/>
<dbReference type="Proteomes" id="UP000549394">
    <property type="component" value="Unassembled WGS sequence"/>
</dbReference>
<dbReference type="InterPro" id="IPR035914">
    <property type="entry name" value="Sperma_CUB_dom_sf"/>
</dbReference>
<keyword evidence="3" id="KW-1015">Disulfide bond</keyword>
<dbReference type="InterPro" id="IPR000859">
    <property type="entry name" value="CUB_dom"/>
</dbReference>
<evidence type="ECO:0000256" key="5">
    <source>
        <dbReference type="PROSITE-ProRule" id="PRU00059"/>
    </source>
</evidence>
<evidence type="ECO:0000256" key="4">
    <source>
        <dbReference type="ARBA" id="ARBA00023180"/>
    </source>
</evidence>
<reference evidence="8 9" key="1">
    <citation type="submission" date="2020-08" db="EMBL/GenBank/DDBJ databases">
        <authorList>
            <person name="Hejnol A."/>
        </authorList>
    </citation>
    <scope>NUCLEOTIDE SEQUENCE [LARGE SCALE GENOMIC DNA]</scope>
</reference>
<proteinExistence type="predicted"/>
<evidence type="ECO:0000256" key="3">
    <source>
        <dbReference type="ARBA" id="ARBA00023157"/>
    </source>
</evidence>
<feature type="domain" description="CUB" evidence="7">
    <location>
        <begin position="616"/>
        <end position="734"/>
    </location>
</feature>
<comment type="caution">
    <text evidence="5">Lacks conserved residue(s) required for the propagation of feature annotation.</text>
</comment>
<feature type="transmembrane region" description="Helical" evidence="6">
    <location>
        <begin position="784"/>
        <end position="806"/>
    </location>
</feature>
<keyword evidence="9" id="KW-1185">Reference proteome</keyword>
<keyword evidence="1" id="KW-0732">Signal</keyword>
<dbReference type="SMART" id="SM00192">
    <property type="entry name" value="LDLa"/>
    <property type="match status" value="1"/>
</dbReference>
<dbReference type="FunFam" id="2.60.120.290:FF:000005">
    <property type="entry name" value="Procollagen C-endopeptidase enhancer 1"/>
    <property type="match status" value="1"/>
</dbReference>
<comment type="caution">
    <text evidence="8">The sequence shown here is derived from an EMBL/GenBank/DDBJ whole genome shotgun (WGS) entry which is preliminary data.</text>
</comment>
<gene>
    <name evidence="8" type="ORF">DGYR_LOCUS52</name>
</gene>
<protein>
    <submittedName>
        <fullName evidence="8">DgyrCDS53</fullName>
    </submittedName>
</protein>
<dbReference type="CDD" id="cd00041">
    <property type="entry name" value="CUB"/>
    <property type="match status" value="5"/>
</dbReference>
<keyword evidence="4" id="KW-0325">Glycoprotein</keyword>
<dbReference type="OrthoDB" id="6022136at2759"/>
<dbReference type="PROSITE" id="PS01180">
    <property type="entry name" value="CUB"/>
    <property type="match status" value="5"/>
</dbReference>
<keyword evidence="2" id="KW-0677">Repeat</keyword>
<feature type="domain" description="CUB" evidence="7">
    <location>
        <begin position="345"/>
        <end position="474"/>
    </location>
</feature>
<evidence type="ECO:0000256" key="2">
    <source>
        <dbReference type="ARBA" id="ARBA00022737"/>
    </source>
</evidence>
<feature type="domain" description="CUB" evidence="7">
    <location>
        <begin position="199"/>
        <end position="326"/>
    </location>
</feature>
<accession>A0A7I8V506</accession>
<dbReference type="Gene3D" id="2.60.120.290">
    <property type="entry name" value="Spermadhesin, CUB domain"/>
    <property type="match status" value="5"/>
</dbReference>
<dbReference type="FunFam" id="2.60.120.290:FF:000003">
    <property type="entry name" value="Neuropilin"/>
    <property type="match status" value="1"/>
</dbReference>
<dbReference type="SUPFAM" id="SSF49854">
    <property type="entry name" value="Spermadhesin, CUB domain"/>
    <property type="match status" value="5"/>
</dbReference>
<dbReference type="InterPro" id="IPR036055">
    <property type="entry name" value="LDL_receptor-like_sf"/>
</dbReference>
<keyword evidence="6" id="KW-0812">Transmembrane</keyword>
<organism evidence="8 9">
    <name type="scientific">Dimorphilus gyrociliatus</name>
    <dbReference type="NCBI Taxonomy" id="2664684"/>
    <lineage>
        <taxon>Eukaryota</taxon>
        <taxon>Metazoa</taxon>
        <taxon>Spiralia</taxon>
        <taxon>Lophotrochozoa</taxon>
        <taxon>Annelida</taxon>
        <taxon>Polychaeta</taxon>
        <taxon>Polychaeta incertae sedis</taxon>
        <taxon>Dinophilidae</taxon>
        <taxon>Dimorphilus</taxon>
    </lineage>
</organism>
<keyword evidence="6" id="KW-1133">Transmembrane helix</keyword>
<evidence type="ECO:0000313" key="8">
    <source>
        <dbReference type="EMBL" id="CAD5110676.1"/>
    </source>
</evidence>
<feature type="domain" description="CUB" evidence="7">
    <location>
        <begin position="47"/>
        <end position="182"/>
    </location>
</feature>
<evidence type="ECO:0000313" key="9">
    <source>
        <dbReference type="Proteomes" id="UP000549394"/>
    </source>
</evidence>
<keyword evidence="6" id="KW-0472">Membrane</keyword>
<dbReference type="PANTHER" id="PTHR24251">
    <property type="entry name" value="OVOCHYMASE-RELATED"/>
    <property type="match status" value="1"/>
</dbReference>
<name>A0A7I8V506_9ANNE</name>
<sequence length="856" mass="97661">MGLSFRLRSSDKRMYDRLVCSRFELIVVLVITGVLLESVDKVDDSWTTKEFKSTPTNKSGFFSSPNYPNKYPGGQRIFLRFKAQENERVKIKFVDFDVHGLWPECQRDYMEIYIRVENISDYNKWDLHNKYCGNSVKEVPKVLVSYYRIIIIGLFTVKRSPQDAPYDRRTGYKGFAGTYEFISDSIYNIGKIGNRKSDCRYLLTKPNGTVVSPTYPGQYSDNMNCEWKIEGPKRTRIYWRFEDLDVFDGGKHCPYDSVVIYDGNSINSPTIGTFCGKDSGLEIWSTTNSLIISFTTKSGRQSDTNIQFTKNNDITMAGFRAIYRISNKIVSLDSNTLTHVRGTECDERIKSEKESAGVIKSPHWPGPVPTNITCVYTIDGLQDLHNLEKVKLNITNMTIPKYGEKCTSGFVKVYLSVPEKVEDSLSKPPDSTLCGQGVKAFTSAGPRMVLVFHAHNDKEYTNRRYGFEASYRFVTDYAIPGKPLSKSVCHFRYSSRSARVGRFNSPRFPSRYPPNTKCTYELLGRSDEWIRLSFKKFDLDTKPDCTGDVLYAKEYDNGKEALIGRYCGKLPPGPLQSDTSKVKFVFQSGSESAGSGFKIKYEFFRRVRPTSDSEICGANNLGREYRGGVIISSNFGHKYKTNRTCDWIISVKAWARVLIHFSEFNLEGHLEKQGCANAVLKIYTRRTALPTYEFCGPQLPNRTFLSDEGYMKIRFVTVDKAIGGKGFKLSWAAVRKQGRCEQFICRKSGYCIDNSLRCDKIPHCGLDDDSDETSECPKYGQDSLLTMILGIIIALVVFVILIVCIVHRKRRNGNHRSGKNRCKQLEVKYVTRTTNNDRLRDGRRELLEHTEKVSNV</sequence>
<dbReference type="CDD" id="cd00112">
    <property type="entry name" value="LDLa"/>
    <property type="match status" value="1"/>
</dbReference>
<evidence type="ECO:0000259" key="7">
    <source>
        <dbReference type="PROSITE" id="PS01180"/>
    </source>
</evidence>
<dbReference type="EMBL" id="CAJFCJ010000001">
    <property type="protein sequence ID" value="CAD5110676.1"/>
    <property type="molecule type" value="Genomic_DNA"/>
</dbReference>
<dbReference type="Gene3D" id="4.10.400.10">
    <property type="entry name" value="Low-density Lipoprotein Receptor"/>
    <property type="match status" value="1"/>
</dbReference>